<comment type="caution">
    <text evidence="4">The sequence shown here is derived from an EMBL/GenBank/DDBJ whole genome shotgun (WGS) entry which is preliminary data.</text>
</comment>
<keyword evidence="1" id="KW-0472">Membrane</keyword>
<gene>
    <name evidence="5" type="ORF">CIK91_03645</name>
    <name evidence="4" type="ORF">PRRU23_01390</name>
</gene>
<protein>
    <recommendedName>
        <fullName evidence="3">DUF5683 domain-containing protein</fullName>
    </recommendedName>
</protein>
<dbReference type="AlphaFoldDB" id="A0AA37MK65"/>
<feature type="transmembrane region" description="Helical" evidence="1">
    <location>
        <begin position="174"/>
        <end position="192"/>
    </location>
</feature>
<accession>A0AA37MK65</accession>
<reference evidence="4" key="2">
    <citation type="submission" date="2021-08" db="EMBL/GenBank/DDBJ databases">
        <title>Prevotella lacticifex sp. nov., isolated from rumen of cow.</title>
        <authorList>
            <person name="Shinkai T."/>
            <person name="Ikeyama N."/>
            <person name="Kumagai M."/>
            <person name="Ohmori H."/>
            <person name="Sakamoto M."/>
            <person name="Ohkuma M."/>
            <person name="Mitsumori M."/>
        </authorList>
    </citation>
    <scope>NUCLEOTIDE SEQUENCE</scope>
    <source>
        <strain evidence="4">DSM 11371</strain>
    </source>
</reference>
<reference evidence="5 6" key="1">
    <citation type="submission" date="2017-08" db="EMBL/GenBank/DDBJ databases">
        <title>Comparative genomics of non-oral Prevotella species.</title>
        <authorList>
            <person name="Accetto T."/>
            <person name="Nograsek B."/>
            <person name="Avgustin G."/>
        </authorList>
    </citation>
    <scope>NUCLEOTIDE SEQUENCE [LARGE SCALE GENOMIC DNA]</scope>
    <source>
        <strain evidence="5 6">TC1-1</strain>
    </source>
</reference>
<feature type="chain" id="PRO_5041288120" description="DUF5683 domain-containing protein" evidence="2">
    <location>
        <begin position="23"/>
        <end position="236"/>
    </location>
</feature>
<dbReference type="InterPro" id="IPR043738">
    <property type="entry name" value="DUF5683"/>
</dbReference>
<keyword evidence="1" id="KW-0812">Transmembrane</keyword>
<proteinExistence type="predicted"/>
<sequence length="236" mass="27304">MKKLSHIIAFVSLCLFPFVGNAQDIKVESVDPILEDTAMIPANSILTHKDSLELQNLEKKSKNKRDWNTWKPDVKRALWLSIVLPGAGQIYNRKYWKLPIFYGGVVGCIYAMSWNGQMYDDYSKAYMDIMDSDPNTESYNQFLHLGVTIDDNNKTQYQELFRKRKDRYRRWRDMSTFVLIGVYALSIIDAYVDASLSDFDISKDLSLHIQPTVINNSLYRNPFQSSGFGFSCSLNF</sequence>
<dbReference type="Proteomes" id="UP000216189">
    <property type="component" value="Unassembled WGS sequence"/>
</dbReference>
<feature type="signal peptide" evidence="2">
    <location>
        <begin position="1"/>
        <end position="22"/>
    </location>
</feature>
<keyword evidence="2" id="KW-0732">Signal</keyword>
<name>A0AA37MK65_SEGBR</name>
<evidence type="ECO:0000313" key="4">
    <source>
        <dbReference type="EMBL" id="GJG26439.1"/>
    </source>
</evidence>
<evidence type="ECO:0000313" key="5">
    <source>
        <dbReference type="EMBL" id="OYP56453.1"/>
    </source>
</evidence>
<feature type="domain" description="DUF5683" evidence="3">
    <location>
        <begin position="71"/>
        <end position="236"/>
    </location>
</feature>
<dbReference type="EMBL" id="BPTR01000001">
    <property type="protein sequence ID" value="GJG26439.1"/>
    <property type="molecule type" value="Genomic_DNA"/>
</dbReference>
<organism evidence="4 7">
    <name type="scientific">Segatella bryantii</name>
    <name type="common">Prevotella bryantii</name>
    <dbReference type="NCBI Taxonomy" id="77095"/>
    <lineage>
        <taxon>Bacteria</taxon>
        <taxon>Pseudomonadati</taxon>
        <taxon>Bacteroidota</taxon>
        <taxon>Bacteroidia</taxon>
        <taxon>Bacteroidales</taxon>
        <taxon>Prevotellaceae</taxon>
        <taxon>Segatella</taxon>
    </lineage>
</organism>
<keyword evidence="6" id="KW-1185">Reference proteome</keyword>
<dbReference type="RefSeq" id="WP_006281208.1">
    <property type="nucleotide sequence ID" value="NZ_BPTR01000001.1"/>
</dbReference>
<dbReference type="Pfam" id="PF18935">
    <property type="entry name" value="DUF5683"/>
    <property type="match status" value="1"/>
</dbReference>
<dbReference type="Proteomes" id="UP000887043">
    <property type="component" value="Unassembled WGS sequence"/>
</dbReference>
<dbReference type="EMBL" id="NPJF01000023">
    <property type="protein sequence ID" value="OYP56453.1"/>
    <property type="molecule type" value="Genomic_DNA"/>
</dbReference>
<evidence type="ECO:0000256" key="2">
    <source>
        <dbReference type="SAM" id="SignalP"/>
    </source>
</evidence>
<keyword evidence="1" id="KW-1133">Transmembrane helix</keyword>
<evidence type="ECO:0000259" key="3">
    <source>
        <dbReference type="Pfam" id="PF18935"/>
    </source>
</evidence>
<evidence type="ECO:0000313" key="6">
    <source>
        <dbReference type="Proteomes" id="UP000216189"/>
    </source>
</evidence>
<dbReference type="GeneID" id="72480529"/>
<evidence type="ECO:0000256" key="1">
    <source>
        <dbReference type="SAM" id="Phobius"/>
    </source>
</evidence>
<evidence type="ECO:0000313" key="7">
    <source>
        <dbReference type="Proteomes" id="UP000887043"/>
    </source>
</evidence>